<comment type="caution">
    <text evidence="2">The sequence shown here is derived from an EMBL/GenBank/DDBJ whole genome shotgun (WGS) entry which is preliminary data.</text>
</comment>
<sequence length="322" mass="36095">MALLGSALLGISLSAQAESITTTQFGLFQGDLTPTLEPTPIRCRGTQVSRLLPDDVARISSDLVALKREPRRTATNLDLMRTGDEIIILEGPLCAENLAWYKVLWLKKNLEGWAAEGDAREYWMEALVLDETAQEGPIQCSGTQVSRLKPGNIARISSDLTAIKRSPRRTATNLDLMRTGDEVVILEGPLCADNLAWYRLLWTRKNLEGWAAEGDAREYWIEPMAEGSAEEPKDVNCRGTQPSRLKPNDQARVISDLTAIKRSPSRRSTNLDLMRTGDELVILEGPFCADNLAWYKVLWLKKNLEGWAAEGDAREYWLEPRR</sequence>
<dbReference type="EMBL" id="PGTM01000201">
    <property type="protein sequence ID" value="PJF35133.1"/>
    <property type="molecule type" value="Genomic_DNA"/>
</dbReference>
<dbReference type="Proteomes" id="UP000229681">
    <property type="component" value="Unassembled WGS sequence"/>
</dbReference>
<dbReference type="AlphaFoldDB" id="A0A2M8PC57"/>
<organism evidence="2 3">
    <name type="scientific">Candidatus Thermofonsia Clade 1 bacterium</name>
    <dbReference type="NCBI Taxonomy" id="2364210"/>
    <lineage>
        <taxon>Bacteria</taxon>
        <taxon>Bacillati</taxon>
        <taxon>Chloroflexota</taxon>
        <taxon>Candidatus Thermofontia</taxon>
        <taxon>Candidatus Thermofonsia Clade 1</taxon>
    </lineage>
</organism>
<accession>A0A2M8PC57</accession>
<name>A0A2M8PC57_9CHLR</name>
<evidence type="ECO:0000313" key="2">
    <source>
        <dbReference type="EMBL" id="PJF35133.1"/>
    </source>
</evidence>
<evidence type="ECO:0000313" key="3">
    <source>
        <dbReference type="Proteomes" id="UP000229681"/>
    </source>
</evidence>
<gene>
    <name evidence="2" type="ORF">CUN49_12095</name>
</gene>
<reference evidence="2 3" key="1">
    <citation type="submission" date="2017-11" db="EMBL/GenBank/DDBJ databases">
        <title>Evolution of Phototrophy in the Chloroflexi Phylum Driven by Horizontal Gene Transfer.</title>
        <authorList>
            <person name="Ward L.M."/>
            <person name="Hemp J."/>
            <person name="Shih P.M."/>
            <person name="Mcglynn S.E."/>
            <person name="Fischer W."/>
        </authorList>
    </citation>
    <scope>NUCLEOTIDE SEQUENCE [LARGE SCALE GENOMIC DNA]</scope>
    <source>
        <strain evidence="2">JP3_13</strain>
    </source>
</reference>
<proteinExistence type="predicted"/>
<keyword evidence="1" id="KW-0732">Signal</keyword>
<evidence type="ECO:0000256" key="1">
    <source>
        <dbReference type="SAM" id="SignalP"/>
    </source>
</evidence>
<evidence type="ECO:0008006" key="4">
    <source>
        <dbReference type="Google" id="ProtNLM"/>
    </source>
</evidence>
<feature type="chain" id="PRO_5014786324" description="SH3b domain-containing protein" evidence="1">
    <location>
        <begin position="18"/>
        <end position="322"/>
    </location>
</feature>
<protein>
    <recommendedName>
        <fullName evidence="4">SH3b domain-containing protein</fullName>
    </recommendedName>
</protein>
<feature type="signal peptide" evidence="1">
    <location>
        <begin position="1"/>
        <end position="17"/>
    </location>
</feature>